<dbReference type="Proteomes" id="UP000235145">
    <property type="component" value="Unassembled WGS sequence"/>
</dbReference>
<feature type="domain" description="MULE transposase" evidence="1">
    <location>
        <begin position="17"/>
        <end position="102"/>
    </location>
</feature>
<dbReference type="AlphaFoldDB" id="A0A9R1UHX2"/>
<organism evidence="2 3">
    <name type="scientific">Lactuca sativa</name>
    <name type="common">Garden lettuce</name>
    <dbReference type="NCBI Taxonomy" id="4236"/>
    <lineage>
        <taxon>Eukaryota</taxon>
        <taxon>Viridiplantae</taxon>
        <taxon>Streptophyta</taxon>
        <taxon>Embryophyta</taxon>
        <taxon>Tracheophyta</taxon>
        <taxon>Spermatophyta</taxon>
        <taxon>Magnoliopsida</taxon>
        <taxon>eudicotyledons</taxon>
        <taxon>Gunneridae</taxon>
        <taxon>Pentapetalae</taxon>
        <taxon>asterids</taxon>
        <taxon>campanulids</taxon>
        <taxon>Asterales</taxon>
        <taxon>Asteraceae</taxon>
        <taxon>Cichorioideae</taxon>
        <taxon>Cichorieae</taxon>
        <taxon>Lactucinae</taxon>
        <taxon>Lactuca</taxon>
    </lineage>
</organism>
<protein>
    <recommendedName>
        <fullName evidence="1">MULE transposase domain-containing protein</fullName>
    </recommendedName>
</protein>
<accession>A0A9R1UHX2</accession>
<dbReference type="PANTHER" id="PTHR31973:SF185">
    <property type="entry name" value="TRANSPOSASE, MUDR, PLANT, MULE TRANSPOSASE DOMAIN-CONTAINING PROTEIN"/>
    <property type="match status" value="1"/>
</dbReference>
<dbReference type="EMBL" id="NBSK02000009">
    <property type="protein sequence ID" value="KAJ0187338.1"/>
    <property type="molecule type" value="Genomic_DNA"/>
</dbReference>
<reference evidence="2 3" key="1">
    <citation type="journal article" date="2017" name="Nat. Commun.">
        <title>Genome assembly with in vitro proximity ligation data and whole-genome triplication in lettuce.</title>
        <authorList>
            <person name="Reyes-Chin-Wo S."/>
            <person name="Wang Z."/>
            <person name="Yang X."/>
            <person name="Kozik A."/>
            <person name="Arikit S."/>
            <person name="Song C."/>
            <person name="Xia L."/>
            <person name="Froenicke L."/>
            <person name="Lavelle D.O."/>
            <person name="Truco M.J."/>
            <person name="Xia R."/>
            <person name="Zhu S."/>
            <person name="Xu C."/>
            <person name="Xu H."/>
            <person name="Xu X."/>
            <person name="Cox K."/>
            <person name="Korf I."/>
            <person name="Meyers B.C."/>
            <person name="Michelmore R.W."/>
        </authorList>
    </citation>
    <scope>NUCLEOTIDE SEQUENCE [LARGE SCALE GENOMIC DNA]</scope>
    <source>
        <strain evidence="3">cv. Salinas</strain>
        <tissue evidence="2">Seedlings</tissue>
    </source>
</reference>
<evidence type="ECO:0000313" key="3">
    <source>
        <dbReference type="Proteomes" id="UP000235145"/>
    </source>
</evidence>
<proteinExistence type="predicted"/>
<dbReference type="PANTHER" id="PTHR31973">
    <property type="entry name" value="POLYPROTEIN, PUTATIVE-RELATED"/>
    <property type="match status" value="1"/>
</dbReference>
<comment type="caution">
    <text evidence="2">The sequence shown here is derived from an EMBL/GenBank/DDBJ whole genome shotgun (WGS) entry which is preliminary data.</text>
</comment>
<dbReference type="Pfam" id="PF10551">
    <property type="entry name" value="MULE"/>
    <property type="match status" value="1"/>
</dbReference>
<name>A0A9R1UHX2_LACSA</name>
<gene>
    <name evidence="2" type="ORF">LSAT_V11C900482560</name>
</gene>
<evidence type="ECO:0000313" key="2">
    <source>
        <dbReference type="EMBL" id="KAJ0187338.1"/>
    </source>
</evidence>
<evidence type="ECO:0000259" key="1">
    <source>
        <dbReference type="Pfam" id="PF10551"/>
    </source>
</evidence>
<dbReference type="InterPro" id="IPR018289">
    <property type="entry name" value="MULE_transposase_dom"/>
</dbReference>
<sequence>MSFYAVRAFQRCLLPIIIIDAAHLKGKYLGTMFPTIGMDGNNQLLHIVFFVGKSGESWIWFLSRLKKCIGDISSLANSIEMTIQVVFSNAYHRLCCRYLLMNMRANIGYHERTKILFWEAAKAY</sequence>
<keyword evidence="3" id="KW-1185">Reference proteome</keyword>